<dbReference type="Gene3D" id="1.10.287.10">
    <property type="entry name" value="S15/NS1, RNA-binding"/>
    <property type="match status" value="1"/>
</dbReference>
<dbReference type="Gene3D" id="6.10.250.3130">
    <property type="match status" value="1"/>
</dbReference>
<evidence type="ECO:0000256" key="3">
    <source>
        <dbReference type="ARBA" id="ARBA00064542"/>
    </source>
</evidence>
<sequence length="88" mass="10109">MISKELTSELVKKYGKNEKDSGSTKVQIALLTHDIESLKSHFKNNPKDNHSKRGFMAKISKRKTLLSYLKAKDFQGYLNLIADLKIRK</sequence>
<keyword evidence="2 4" id="KW-0687">Ribonucleoprotein</keyword>
<evidence type="ECO:0000313" key="8">
    <source>
        <dbReference type="Proteomes" id="UP001224428"/>
    </source>
</evidence>
<dbReference type="EMBL" id="JASDDP010000008">
    <property type="protein sequence ID" value="MDJ1645570.1"/>
    <property type="molecule type" value="Genomic_DNA"/>
</dbReference>
<dbReference type="PANTHER" id="PTHR23321:SF26">
    <property type="entry name" value="SMALL RIBOSOMAL SUBUNIT PROTEIN US15M"/>
    <property type="match status" value="1"/>
</dbReference>
<gene>
    <name evidence="4 7" type="primary">rpsO</name>
    <name evidence="7" type="ORF">QLQ80_00500</name>
</gene>
<keyword evidence="4 6" id="KW-0694">RNA-binding</keyword>
<dbReference type="HAMAP" id="MF_01343_B">
    <property type="entry name" value="Ribosomal_uS15_B"/>
    <property type="match status" value="1"/>
</dbReference>
<dbReference type="InterPro" id="IPR000589">
    <property type="entry name" value="Ribosomal_uS15"/>
</dbReference>
<dbReference type="RefSeq" id="WP_283823382.1">
    <property type="nucleotide sequence ID" value="NZ_JASDAY010000001.1"/>
</dbReference>
<dbReference type="GO" id="GO:0019843">
    <property type="term" value="F:rRNA binding"/>
    <property type="evidence" value="ECO:0007669"/>
    <property type="project" value="UniProtKB-UniRule"/>
</dbReference>
<evidence type="ECO:0000256" key="2">
    <source>
        <dbReference type="ARBA" id="ARBA00023274"/>
    </source>
</evidence>
<evidence type="ECO:0000256" key="6">
    <source>
        <dbReference type="RuleBase" id="RU004524"/>
    </source>
</evidence>
<dbReference type="PROSITE" id="PS00362">
    <property type="entry name" value="RIBOSOMAL_S15"/>
    <property type="match status" value="1"/>
</dbReference>
<keyword evidence="4 6" id="KW-0699">rRNA-binding</keyword>
<dbReference type="GO" id="GO:0006412">
    <property type="term" value="P:translation"/>
    <property type="evidence" value="ECO:0007669"/>
    <property type="project" value="UniProtKB-UniRule"/>
</dbReference>
<evidence type="ECO:0000313" key="7">
    <source>
        <dbReference type="EMBL" id="MDJ1645570.1"/>
    </source>
</evidence>
<reference evidence="7" key="1">
    <citation type="submission" date="2023-05" db="EMBL/GenBank/DDBJ databases">
        <title>Mycoplasma phocimorsus sp. nov., isolated from Scandinavian patients with seal finger or septic arthritis after contact with seals.</title>
        <authorList>
            <person name="Skafte-Holm A."/>
            <person name="Pedersen T.R."/>
            <person name="Froelund M."/>
            <person name="Stegger M."/>
            <person name="Qvortrup K."/>
            <person name="Michaels D.L."/>
            <person name="Brown D.R."/>
            <person name="Jensen J.S."/>
        </authorList>
    </citation>
    <scope>NUCLEOTIDE SEQUENCE</scope>
    <source>
        <strain evidence="7">M5725</strain>
    </source>
</reference>
<accession>A0AAJ1UWL3</accession>
<dbReference type="FunFam" id="1.10.287.10:FF:000002">
    <property type="entry name" value="30S ribosomal protein S15"/>
    <property type="match status" value="1"/>
</dbReference>
<proteinExistence type="inferred from homology"/>
<dbReference type="AlphaFoldDB" id="A0AAJ1UWL3"/>
<organism evidence="7 8">
    <name type="scientific">Mycoplasma phocimorsus</name>
    <dbReference type="NCBI Taxonomy" id="3045839"/>
    <lineage>
        <taxon>Bacteria</taxon>
        <taxon>Bacillati</taxon>
        <taxon>Mycoplasmatota</taxon>
        <taxon>Mollicutes</taxon>
        <taxon>Mycoplasmataceae</taxon>
        <taxon>Mycoplasma</taxon>
    </lineage>
</organism>
<comment type="function">
    <text evidence="4">Forms an intersubunit bridge (bridge B4) with the 23S rRNA of the 50S subunit in the ribosome.</text>
</comment>
<dbReference type="NCBIfam" id="TIGR00952">
    <property type="entry name" value="S15_bact"/>
    <property type="match status" value="1"/>
</dbReference>
<comment type="subunit">
    <text evidence="3 4">Part of the 30S ribosomal subunit. Forms a bridge to the 50S subunit in the 70S ribosome, contacting the 23S rRNA.</text>
</comment>
<evidence type="ECO:0000256" key="5">
    <source>
        <dbReference type="RuleBase" id="RU003919"/>
    </source>
</evidence>
<dbReference type="GO" id="GO:0003735">
    <property type="term" value="F:structural constituent of ribosome"/>
    <property type="evidence" value="ECO:0007669"/>
    <property type="project" value="InterPro"/>
</dbReference>
<dbReference type="InterPro" id="IPR009068">
    <property type="entry name" value="uS15_NS1_RNA-bd_sf"/>
</dbReference>
<comment type="similarity">
    <text evidence="4 5">Belongs to the universal ribosomal protein uS15 family.</text>
</comment>
<name>A0AAJ1UWL3_9MOLU</name>
<dbReference type="SUPFAM" id="SSF47060">
    <property type="entry name" value="S15/NS1 RNA-binding domain"/>
    <property type="match status" value="1"/>
</dbReference>
<dbReference type="Proteomes" id="UP001224428">
    <property type="component" value="Unassembled WGS sequence"/>
</dbReference>
<keyword evidence="8" id="KW-1185">Reference proteome</keyword>
<keyword evidence="1 4" id="KW-0689">Ribosomal protein</keyword>
<dbReference type="SMART" id="SM01387">
    <property type="entry name" value="Ribosomal_S15"/>
    <property type="match status" value="1"/>
</dbReference>
<dbReference type="GO" id="GO:0022627">
    <property type="term" value="C:cytosolic small ribosomal subunit"/>
    <property type="evidence" value="ECO:0007669"/>
    <property type="project" value="TreeGrafter"/>
</dbReference>
<protein>
    <recommendedName>
        <fullName evidence="4">Small ribosomal subunit protein uS15</fullName>
    </recommendedName>
</protein>
<comment type="function">
    <text evidence="4 6">One of the primary rRNA binding proteins, it binds directly to 16S rRNA where it helps nucleate assembly of the platform of the 30S subunit by binding and bridging several RNA helices of the 16S rRNA.</text>
</comment>
<dbReference type="PANTHER" id="PTHR23321">
    <property type="entry name" value="RIBOSOMAL PROTEIN S15, BACTERIAL AND ORGANELLAR"/>
    <property type="match status" value="1"/>
</dbReference>
<evidence type="ECO:0000256" key="1">
    <source>
        <dbReference type="ARBA" id="ARBA00022980"/>
    </source>
</evidence>
<dbReference type="CDD" id="cd00353">
    <property type="entry name" value="Ribosomal_S15p_S13e"/>
    <property type="match status" value="1"/>
</dbReference>
<dbReference type="Pfam" id="PF00312">
    <property type="entry name" value="Ribosomal_S15"/>
    <property type="match status" value="1"/>
</dbReference>
<evidence type="ECO:0000256" key="4">
    <source>
        <dbReference type="HAMAP-Rule" id="MF_01343"/>
    </source>
</evidence>
<dbReference type="InterPro" id="IPR005290">
    <property type="entry name" value="Ribosomal_uS15_bac-type"/>
</dbReference>
<comment type="caution">
    <text evidence="7">The sequence shown here is derived from an EMBL/GenBank/DDBJ whole genome shotgun (WGS) entry which is preliminary data.</text>
</comment>